<dbReference type="EMBL" id="JAFNEN010000353">
    <property type="protein sequence ID" value="KAG8184942.1"/>
    <property type="molecule type" value="Genomic_DNA"/>
</dbReference>
<protein>
    <submittedName>
        <fullName evidence="1">Uncharacterized protein</fullName>
    </submittedName>
</protein>
<organism evidence="1 2">
    <name type="scientific">Oedothorax gibbosus</name>
    <dbReference type="NCBI Taxonomy" id="931172"/>
    <lineage>
        <taxon>Eukaryota</taxon>
        <taxon>Metazoa</taxon>
        <taxon>Ecdysozoa</taxon>
        <taxon>Arthropoda</taxon>
        <taxon>Chelicerata</taxon>
        <taxon>Arachnida</taxon>
        <taxon>Araneae</taxon>
        <taxon>Araneomorphae</taxon>
        <taxon>Entelegynae</taxon>
        <taxon>Araneoidea</taxon>
        <taxon>Linyphiidae</taxon>
        <taxon>Erigoninae</taxon>
        <taxon>Oedothorax</taxon>
    </lineage>
</organism>
<dbReference type="AlphaFoldDB" id="A0AAV6UKK4"/>
<name>A0AAV6UKK4_9ARAC</name>
<reference evidence="1 2" key="1">
    <citation type="journal article" date="2022" name="Nat. Ecol. Evol.">
        <title>A masculinizing supergene underlies an exaggerated male reproductive morph in a spider.</title>
        <authorList>
            <person name="Hendrickx F."/>
            <person name="De Corte Z."/>
            <person name="Sonet G."/>
            <person name="Van Belleghem S.M."/>
            <person name="Kostlbacher S."/>
            <person name="Vangestel C."/>
        </authorList>
    </citation>
    <scope>NUCLEOTIDE SEQUENCE [LARGE SCALE GENOMIC DNA]</scope>
    <source>
        <strain evidence="1">W744_W776</strain>
    </source>
</reference>
<comment type="caution">
    <text evidence="1">The sequence shown here is derived from an EMBL/GenBank/DDBJ whole genome shotgun (WGS) entry which is preliminary data.</text>
</comment>
<keyword evidence="2" id="KW-1185">Reference proteome</keyword>
<gene>
    <name evidence="1" type="ORF">JTE90_011074</name>
</gene>
<sequence length="82" mass="9022">MQLLGRGLVYIRRSTKGPAMTTVTRDSRDTTSLGGQVLRPLAKVSAKVGFCFPGHAQRGGAIYTWTIILPRLGHWDLAIRID</sequence>
<accession>A0AAV6UKK4</accession>
<proteinExistence type="predicted"/>
<dbReference type="Proteomes" id="UP000827092">
    <property type="component" value="Unassembled WGS sequence"/>
</dbReference>
<evidence type="ECO:0000313" key="1">
    <source>
        <dbReference type="EMBL" id="KAG8184942.1"/>
    </source>
</evidence>
<evidence type="ECO:0000313" key="2">
    <source>
        <dbReference type="Proteomes" id="UP000827092"/>
    </source>
</evidence>